<comment type="caution">
    <text evidence="1">The sequence shown here is derived from an EMBL/GenBank/DDBJ whole genome shotgun (WGS) entry which is preliminary data.</text>
</comment>
<gene>
    <name evidence="1" type="ORF">FE697_007240</name>
</gene>
<accession>A0A5Q6RZ64</accession>
<sequence>MPSPNTLLAEQVRAGLHEHGVKVPALTRAAKHLAEVQAWGRTGPADLPGIIDHQHQPAMLATAVRDALSRGEDPTLDPTVRRIVIAQAITPSVFFERVASIAVDRYAATITTNEDTIIAKLTPAFDQHVTALAAAAERLGPDVNLDDDAAVLELDVRDLALPARDARKALNQLVRLLQSIDQLTTGRPQPAALHLAALDADDWDVLGLTGSRPTDPPDTYAMVQHGVPWSLAGTTDTRARVDALAAQRRDRATNLTHAPETQRA</sequence>
<name>A0A5Q6RZ64_9ACTN</name>
<evidence type="ECO:0000313" key="1">
    <source>
        <dbReference type="EMBL" id="KAA1423398.1"/>
    </source>
</evidence>
<protein>
    <recommendedName>
        <fullName evidence="3">DUF222 domain-containing protein</fullName>
    </recommendedName>
</protein>
<evidence type="ECO:0000313" key="2">
    <source>
        <dbReference type="Proteomes" id="UP000307768"/>
    </source>
</evidence>
<dbReference type="RefSeq" id="WP_149768917.1">
    <property type="nucleotide sequence ID" value="NZ_VDFQ02000002.1"/>
</dbReference>
<reference evidence="1 2" key="1">
    <citation type="submission" date="2019-09" db="EMBL/GenBank/DDBJ databases">
        <title>Mumia zhuanghuii sp. nov. isolated from the intestinal contents of plateau pika (Ochotona curzoniae) in the Qinghai-Tibet plateau of China.</title>
        <authorList>
            <person name="Tian Z."/>
        </authorList>
    </citation>
    <scope>NUCLEOTIDE SEQUENCE [LARGE SCALE GENOMIC DNA]</scope>
    <source>
        <strain evidence="2">350</strain>
    </source>
</reference>
<dbReference type="EMBL" id="VDFQ02000002">
    <property type="protein sequence ID" value="KAA1423398.1"/>
    <property type="molecule type" value="Genomic_DNA"/>
</dbReference>
<evidence type="ECO:0008006" key="3">
    <source>
        <dbReference type="Google" id="ProtNLM"/>
    </source>
</evidence>
<dbReference type="Proteomes" id="UP000307768">
    <property type="component" value="Unassembled WGS sequence"/>
</dbReference>
<dbReference type="AlphaFoldDB" id="A0A5Q6RZ64"/>
<proteinExistence type="predicted"/>
<organism evidence="1 2">
    <name type="scientific">Mumia zhuanghuii</name>
    <dbReference type="NCBI Taxonomy" id="2585211"/>
    <lineage>
        <taxon>Bacteria</taxon>
        <taxon>Bacillati</taxon>
        <taxon>Actinomycetota</taxon>
        <taxon>Actinomycetes</taxon>
        <taxon>Propionibacteriales</taxon>
        <taxon>Nocardioidaceae</taxon>
        <taxon>Mumia</taxon>
    </lineage>
</organism>